<sequence length="139" mass="15850">MRKIYFIVLFMLALSACKRKTTSVKQQDKDLMIQVKQEDAVDDSTKIAYQVRIFNQMKLSDQGAKKIIEVMAYGQDSSFYKLKGLEKIYPVGVVPVANGIKNCFEYVVLFDKVEIAETVGTFVFSAKNINGKTYQLRVK</sequence>
<protein>
    <recommendedName>
        <fullName evidence="3">Lipoprotein</fullName>
    </recommendedName>
</protein>
<dbReference type="EMBL" id="CP061171">
    <property type="protein sequence ID" value="QNR87024.1"/>
    <property type="molecule type" value="Genomic_DNA"/>
</dbReference>
<accession>A0ABX6TQG1</accession>
<evidence type="ECO:0000313" key="2">
    <source>
        <dbReference type="Proteomes" id="UP000516439"/>
    </source>
</evidence>
<proteinExistence type="predicted"/>
<evidence type="ECO:0008006" key="3">
    <source>
        <dbReference type="Google" id="ProtNLM"/>
    </source>
</evidence>
<evidence type="ECO:0000313" key="1">
    <source>
        <dbReference type="EMBL" id="QNR87024.1"/>
    </source>
</evidence>
<keyword evidence="2" id="KW-1185">Reference proteome</keyword>
<gene>
    <name evidence="1" type="ORF">H9N25_11880</name>
</gene>
<dbReference type="PROSITE" id="PS51257">
    <property type="entry name" value="PROKAR_LIPOPROTEIN"/>
    <property type="match status" value="1"/>
</dbReference>
<dbReference type="RefSeq" id="WP_190329042.1">
    <property type="nucleotide sequence ID" value="NZ_CP061171.1"/>
</dbReference>
<reference evidence="1 2" key="1">
    <citation type="submission" date="2020-09" db="EMBL/GenBank/DDBJ databases">
        <title>Pedobacter sp. SW-16 isolated from soil near Yeocheon.</title>
        <authorList>
            <person name="Im H.S."/>
            <person name="Joung Y."/>
            <person name="Lee S.-S."/>
        </authorList>
    </citation>
    <scope>NUCLEOTIDE SEQUENCE [LARGE SCALE GENOMIC DNA]</scope>
    <source>
        <strain evidence="1 2">SW-16</strain>
    </source>
</reference>
<dbReference type="Proteomes" id="UP000516439">
    <property type="component" value="Chromosome"/>
</dbReference>
<name>A0ABX6TQG1_9SPHI</name>
<organism evidence="1 2">
    <name type="scientific">Pedobacter riviphilus</name>
    <dbReference type="NCBI Taxonomy" id="2766984"/>
    <lineage>
        <taxon>Bacteria</taxon>
        <taxon>Pseudomonadati</taxon>
        <taxon>Bacteroidota</taxon>
        <taxon>Sphingobacteriia</taxon>
        <taxon>Sphingobacteriales</taxon>
        <taxon>Sphingobacteriaceae</taxon>
        <taxon>Pedobacter</taxon>
    </lineage>
</organism>